<sequence length="138" mass="15052">MSKHLNAESGDFISLDEMQLLCKNHDEDNARSHAQQKSMKQPVRAIYFGKEKVMQLLSHPDCIGLRIYYGLKIDTDGDGIKEKKMVLVAVDEHGNDILPAATPAGAGNNVAKSMSRAAILDGGVPCPEFCTDPTKPNK</sequence>
<comment type="caution">
    <text evidence="1">The sequence shown here is derived from an EMBL/GenBank/DDBJ whole genome shotgun (WGS) entry which is preliminary data.</text>
</comment>
<keyword evidence="2" id="KW-1185">Reference proteome</keyword>
<protein>
    <submittedName>
        <fullName evidence="1">Uncharacterized protein</fullName>
    </submittedName>
</protein>
<organism evidence="1 2">
    <name type="scientific">Chitinophaga nivalis</name>
    <dbReference type="NCBI Taxonomy" id="2991709"/>
    <lineage>
        <taxon>Bacteria</taxon>
        <taxon>Pseudomonadati</taxon>
        <taxon>Bacteroidota</taxon>
        <taxon>Chitinophagia</taxon>
        <taxon>Chitinophagales</taxon>
        <taxon>Chitinophagaceae</taxon>
        <taxon>Chitinophaga</taxon>
    </lineage>
</organism>
<accession>A0ABT3IL76</accession>
<evidence type="ECO:0000313" key="2">
    <source>
        <dbReference type="Proteomes" id="UP001207742"/>
    </source>
</evidence>
<dbReference type="RefSeq" id="WP_264730542.1">
    <property type="nucleotide sequence ID" value="NZ_JAPDNR010000001.1"/>
</dbReference>
<gene>
    <name evidence="1" type="ORF">OL497_12435</name>
</gene>
<reference evidence="1 2" key="1">
    <citation type="submission" date="2022-10" db="EMBL/GenBank/DDBJ databases">
        <title>Chitinophaga nivalis PC15 sp. nov., isolated from Pyeongchang county, South Korea.</title>
        <authorList>
            <person name="Trinh H.N."/>
        </authorList>
    </citation>
    <scope>NUCLEOTIDE SEQUENCE [LARGE SCALE GENOMIC DNA]</scope>
    <source>
        <strain evidence="1 2">PC14</strain>
    </source>
</reference>
<name>A0ABT3IL76_9BACT</name>
<proteinExistence type="predicted"/>
<dbReference type="Proteomes" id="UP001207742">
    <property type="component" value="Unassembled WGS sequence"/>
</dbReference>
<dbReference type="EMBL" id="JAPDNS010000001">
    <property type="protein sequence ID" value="MCW3484710.1"/>
    <property type="molecule type" value="Genomic_DNA"/>
</dbReference>
<evidence type="ECO:0000313" key="1">
    <source>
        <dbReference type="EMBL" id="MCW3484710.1"/>
    </source>
</evidence>